<evidence type="ECO:0000256" key="2">
    <source>
        <dbReference type="ARBA" id="ARBA00022630"/>
    </source>
</evidence>
<proteinExistence type="inferred from homology"/>
<dbReference type="EMBL" id="KV441469">
    <property type="protein sequence ID" value="OAG26603.1"/>
    <property type="molecule type" value="Genomic_DNA"/>
</dbReference>
<dbReference type="KEGG" id="aalt:CC77DRAFT_1037186"/>
<dbReference type="GO" id="GO:0004497">
    <property type="term" value="F:monooxygenase activity"/>
    <property type="evidence" value="ECO:0007669"/>
    <property type="project" value="UniProtKB-KW"/>
</dbReference>
<keyword evidence="4" id="KW-0560">Oxidoreductase</keyword>
<dbReference type="OMA" id="FLIPRQR"/>
<gene>
    <name evidence="8" type="ORF">CC77DRAFT_1037186</name>
</gene>
<dbReference type="InterPro" id="IPR023375">
    <property type="entry name" value="ADC_dom_sf"/>
</dbReference>
<name>A0A177E3Q1_ALTAL</name>
<dbReference type="InterPro" id="IPR050493">
    <property type="entry name" value="FAD-dep_Monooxygenase_BioMet"/>
</dbReference>
<dbReference type="Gene3D" id="3.50.50.60">
    <property type="entry name" value="FAD/NAD(P)-binding domain"/>
    <property type="match status" value="1"/>
</dbReference>
<feature type="region of interest" description="Disordered" evidence="6">
    <location>
        <begin position="32"/>
        <end position="64"/>
    </location>
</feature>
<reference evidence="8 9" key="1">
    <citation type="submission" date="2016-05" db="EMBL/GenBank/DDBJ databases">
        <title>Comparative analysis of secretome profiles of manganese(II)-oxidizing ascomycete fungi.</title>
        <authorList>
            <consortium name="DOE Joint Genome Institute"/>
            <person name="Zeiner C.A."/>
            <person name="Purvine S.O."/>
            <person name="Zink E.M."/>
            <person name="Wu S."/>
            <person name="Pasa-Tolic L."/>
            <person name="Chaput D.L."/>
            <person name="Haridas S."/>
            <person name="Grigoriev I.V."/>
            <person name="Santelli C.M."/>
            <person name="Hansel C.M."/>
        </authorList>
    </citation>
    <scope>NUCLEOTIDE SEQUENCE [LARGE SCALE GENOMIC DNA]</scope>
    <source>
        <strain evidence="8 9">SRC1lrK2f</strain>
    </source>
</reference>
<dbReference type="GeneID" id="29112643"/>
<evidence type="ECO:0000313" key="8">
    <source>
        <dbReference type="EMBL" id="OAG26603.1"/>
    </source>
</evidence>
<dbReference type="Proteomes" id="UP000077248">
    <property type="component" value="Unassembled WGS sequence"/>
</dbReference>
<dbReference type="InterPro" id="IPR002938">
    <property type="entry name" value="FAD-bd"/>
</dbReference>
<evidence type="ECO:0000259" key="7">
    <source>
        <dbReference type="Pfam" id="PF01494"/>
    </source>
</evidence>
<dbReference type="Pfam" id="PF06314">
    <property type="entry name" value="ADC"/>
    <property type="match status" value="1"/>
</dbReference>
<feature type="compositionally biased region" description="Low complexity" evidence="6">
    <location>
        <begin position="41"/>
        <end position="53"/>
    </location>
</feature>
<dbReference type="SUPFAM" id="SSF51905">
    <property type="entry name" value="FAD/NAD(P)-binding domain"/>
    <property type="match status" value="1"/>
</dbReference>
<dbReference type="InterPro" id="IPR010451">
    <property type="entry name" value="Acetoacetate_decarboxylase"/>
</dbReference>
<evidence type="ECO:0000256" key="5">
    <source>
        <dbReference type="ARBA" id="ARBA00023033"/>
    </source>
</evidence>
<evidence type="ECO:0000256" key="4">
    <source>
        <dbReference type="ARBA" id="ARBA00023002"/>
    </source>
</evidence>
<dbReference type="PRINTS" id="PR00420">
    <property type="entry name" value="RNGMNOXGNASE"/>
</dbReference>
<organism evidence="8 9">
    <name type="scientific">Alternaria alternata</name>
    <name type="common">Alternaria rot fungus</name>
    <name type="synonym">Torula alternata</name>
    <dbReference type="NCBI Taxonomy" id="5599"/>
    <lineage>
        <taxon>Eukaryota</taxon>
        <taxon>Fungi</taxon>
        <taxon>Dikarya</taxon>
        <taxon>Ascomycota</taxon>
        <taxon>Pezizomycotina</taxon>
        <taxon>Dothideomycetes</taxon>
        <taxon>Pleosporomycetidae</taxon>
        <taxon>Pleosporales</taxon>
        <taxon>Pleosporineae</taxon>
        <taxon>Pleosporaceae</taxon>
        <taxon>Alternaria</taxon>
        <taxon>Alternaria sect. Alternaria</taxon>
        <taxon>Alternaria alternata complex</taxon>
    </lineage>
</organism>
<feature type="domain" description="FAD-binding" evidence="7">
    <location>
        <begin position="104"/>
        <end position="463"/>
    </location>
</feature>
<dbReference type="InterPro" id="IPR036188">
    <property type="entry name" value="FAD/NAD-bd_sf"/>
</dbReference>
<dbReference type="GO" id="GO:0071949">
    <property type="term" value="F:FAD binding"/>
    <property type="evidence" value="ECO:0007669"/>
    <property type="project" value="InterPro"/>
</dbReference>
<dbReference type="PANTHER" id="PTHR13789:SF261">
    <property type="entry name" value="HYDROXYLASE, PUTATIVE (AFU_ORTHOLOGUE AFUA_7G00590)-RELATED"/>
    <property type="match status" value="1"/>
</dbReference>
<comment type="similarity">
    <text evidence="1">Belongs to the paxM FAD-dependent monooxygenase family.</text>
</comment>
<keyword evidence="2" id="KW-0285">Flavoprotein</keyword>
<evidence type="ECO:0000256" key="1">
    <source>
        <dbReference type="ARBA" id="ARBA00007992"/>
    </source>
</evidence>
<dbReference type="Pfam" id="PF01494">
    <property type="entry name" value="FAD_binding_3"/>
    <property type="match status" value="1"/>
</dbReference>
<dbReference type="RefSeq" id="XP_018392024.1">
    <property type="nucleotide sequence ID" value="XM_018527049.1"/>
</dbReference>
<dbReference type="GO" id="GO:0016829">
    <property type="term" value="F:lyase activity"/>
    <property type="evidence" value="ECO:0007669"/>
    <property type="project" value="InterPro"/>
</dbReference>
<keyword evidence="3" id="KW-0274">FAD</keyword>
<evidence type="ECO:0000256" key="6">
    <source>
        <dbReference type="SAM" id="MobiDB-lite"/>
    </source>
</evidence>
<accession>A0A177E3Q1</accession>
<protein>
    <submittedName>
        <fullName evidence="8">FAD/NAD(P)-binding domain-containing protein</fullName>
    </submittedName>
</protein>
<keyword evidence="5" id="KW-0503">Monooxygenase</keyword>
<sequence>MSVTTTANPIHYNLEAVLADYDLHHTEELDTSLNAHPAPPTSSTTSQSQQNPSDWPTEHRRVPAYRPINTELDQSERRVYLNGIEQAFVGVMFTGVFLESPLKITICGAGIGGLSAAIFLRQRGHKVTLLEASRFSNELGAAVHLAPNANGLLRRMGLIPEAHGAITCKLLTQLFPNGKEMFTVPLEKDAGRWQHPWQLAHRVSLHSELKRLATCEEGKGTPADLRLRSKVVDVDAKAGVVTLEDGSTIESDVVVGADGVHSKTRPRIPGAENIKTFGSGKSAFRFLIPRQRAMDEEMTRKFAENEGHLIMIFARDRRVVVYPTSDNTLLNFVCIHPTSESQIDSQEPGSSDWQNQGNLNKMLEVYKDFEPAVLKLLSMADEETLKVWELLDMEQLPTWTDEKLVLIGDAAHPFTPHQGQGAGQAIEDAASLAVMLPLGTPLDSIPARLKLYEKCRYERASAIQEYSRLAGKDLGSGPPVDPQKFTNYNFGHDEWDYSSQMLRKWEWENKKGLFWRMPTAFGPMPGPRQDFLGRPRDGSKATFKTASIKFKTSRTVLENLLPTEKLRFAAANTTAYATFAVTQLDNLDWLGGRGYSHFGLYIHGIQHTNASGGTVTGTYLPVLFENLADPILSGREELGFPKLFAELNLKKDHSNWALDAGWMSSKFCSMSLSGLQEASATNDAAPAPFPPLPKDEGLLFHKYVPATGSTGSKERGQADVEYTAFLPGEEDARTVEKKVERTLKASSAEIAFDALDWKALPTLHHIVERLQEVPVYEVVEAKVVEGTGVSDVSSVSRHSYNQGRLQGVLYIAVSIFHCYHNVNDNIQRIPTCNIVMPFILIY</sequence>
<dbReference type="PANTHER" id="PTHR13789">
    <property type="entry name" value="MONOOXYGENASE"/>
    <property type="match status" value="1"/>
</dbReference>
<dbReference type="SUPFAM" id="SSF54373">
    <property type="entry name" value="FAD-linked reductases, C-terminal domain"/>
    <property type="match status" value="1"/>
</dbReference>
<dbReference type="AlphaFoldDB" id="A0A177E3Q1"/>
<dbReference type="SUPFAM" id="SSF160104">
    <property type="entry name" value="Acetoacetate decarboxylase-like"/>
    <property type="match status" value="1"/>
</dbReference>
<keyword evidence="9" id="KW-1185">Reference proteome</keyword>
<evidence type="ECO:0000313" key="9">
    <source>
        <dbReference type="Proteomes" id="UP000077248"/>
    </source>
</evidence>
<dbReference type="STRING" id="5599.A0A177E3Q1"/>
<evidence type="ECO:0000256" key="3">
    <source>
        <dbReference type="ARBA" id="ARBA00022827"/>
    </source>
</evidence>
<dbReference type="VEuPathDB" id="FungiDB:CC77DRAFT_1037186"/>
<dbReference type="Gene3D" id="2.40.400.10">
    <property type="entry name" value="Acetoacetate decarboxylase-like"/>
    <property type="match status" value="1"/>
</dbReference>